<gene>
    <name evidence="1" type="ORF">CHS0354_003836</name>
</gene>
<evidence type="ECO:0000313" key="2">
    <source>
        <dbReference type="Proteomes" id="UP001195483"/>
    </source>
</evidence>
<comment type="caution">
    <text evidence="1">The sequence shown here is derived from an EMBL/GenBank/DDBJ whole genome shotgun (WGS) entry which is preliminary data.</text>
</comment>
<dbReference type="Proteomes" id="UP001195483">
    <property type="component" value="Unassembled WGS sequence"/>
</dbReference>
<dbReference type="AlphaFoldDB" id="A0AAE0SGA1"/>
<evidence type="ECO:0000313" key="1">
    <source>
        <dbReference type="EMBL" id="KAK3591206.1"/>
    </source>
</evidence>
<reference evidence="1" key="2">
    <citation type="journal article" date="2021" name="Genome Biol. Evol.">
        <title>Developing a high-quality reference genome for a parasitic bivalve with doubly uniparental inheritance (Bivalvia: Unionida).</title>
        <authorList>
            <person name="Smith C.H."/>
        </authorList>
    </citation>
    <scope>NUCLEOTIDE SEQUENCE</scope>
    <source>
        <strain evidence="1">CHS0354</strain>
        <tissue evidence="1">Mantle</tissue>
    </source>
</reference>
<dbReference type="EMBL" id="JAEAOA010000299">
    <property type="protein sequence ID" value="KAK3591206.1"/>
    <property type="molecule type" value="Genomic_DNA"/>
</dbReference>
<sequence length="205" mass="23468">MLLLYLNFLSRTKKKATDDIHYETQMNARPNKKVQPQANSSYGIVIDGTLDMDSTSTSLPRIQTVPQEPVLHMQPQGIKRISINNNDDHKSVDNKEPPLYSMVQKGQRKNDTTEGIEEGCINDEEYNKIEFEKRYVSESSGVMYDKATMHCIEPYKELDANVNNMNDVCCTTLDKNECSESVKENCSQIENLYDNATKMRLDLID</sequence>
<proteinExistence type="predicted"/>
<accession>A0AAE0SGA1</accession>
<reference evidence="1" key="1">
    <citation type="journal article" date="2021" name="Genome Biol. Evol.">
        <title>A High-Quality Reference Genome for a Parasitic Bivalve with Doubly Uniparental Inheritance (Bivalvia: Unionida).</title>
        <authorList>
            <person name="Smith C.H."/>
        </authorList>
    </citation>
    <scope>NUCLEOTIDE SEQUENCE</scope>
    <source>
        <strain evidence="1">CHS0354</strain>
    </source>
</reference>
<reference evidence="1" key="3">
    <citation type="submission" date="2023-05" db="EMBL/GenBank/DDBJ databases">
        <authorList>
            <person name="Smith C.H."/>
        </authorList>
    </citation>
    <scope>NUCLEOTIDE SEQUENCE</scope>
    <source>
        <strain evidence="1">CHS0354</strain>
        <tissue evidence="1">Mantle</tissue>
    </source>
</reference>
<name>A0AAE0SGA1_9BIVA</name>
<protein>
    <submittedName>
        <fullName evidence="1">Uncharacterized protein</fullName>
    </submittedName>
</protein>
<organism evidence="1 2">
    <name type="scientific">Potamilus streckersoni</name>
    <dbReference type="NCBI Taxonomy" id="2493646"/>
    <lineage>
        <taxon>Eukaryota</taxon>
        <taxon>Metazoa</taxon>
        <taxon>Spiralia</taxon>
        <taxon>Lophotrochozoa</taxon>
        <taxon>Mollusca</taxon>
        <taxon>Bivalvia</taxon>
        <taxon>Autobranchia</taxon>
        <taxon>Heteroconchia</taxon>
        <taxon>Palaeoheterodonta</taxon>
        <taxon>Unionida</taxon>
        <taxon>Unionoidea</taxon>
        <taxon>Unionidae</taxon>
        <taxon>Ambleminae</taxon>
        <taxon>Lampsilini</taxon>
        <taxon>Potamilus</taxon>
    </lineage>
</organism>
<keyword evidence="2" id="KW-1185">Reference proteome</keyword>